<proteinExistence type="predicted"/>
<evidence type="ECO:0000256" key="4">
    <source>
        <dbReference type="ARBA" id="ARBA00023136"/>
    </source>
</evidence>
<evidence type="ECO:0000313" key="6">
    <source>
        <dbReference type="EMBL" id="AVO42979.1"/>
    </source>
</evidence>
<accession>A0A2S0N4B0</accession>
<dbReference type="Pfam" id="PF02674">
    <property type="entry name" value="Colicin_V"/>
    <property type="match status" value="1"/>
</dbReference>
<feature type="transmembrane region" description="Helical" evidence="5">
    <location>
        <begin position="12"/>
        <end position="32"/>
    </location>
</feature>
<sequence length="173" mass="18662">MPEVPALPALQWAALDWILLTVVLASLMLGAWRGLVYEVLSLLAWVAAFFVAQWFAADIATWLPLGDSSEPVRYAAGFIGVFVATLFACSLVAWLAKKLIEAVGLRPVDRVLGAVFGVVRAGVLLLVLGVVAQLTPMGKAAWWLESASAPRIAQVLQNLRPALPEQFEKMLPA</sequence>
<dbReference type="Proteomes" id="UP000239326">
    <property type="component" value="Chromosome"/>
</dbReference>
<dbReference type="PANTHER" id="PTHR36926">
    <property type="entry name" value="COLICIN V PRODUCTION PROTEIN"/>
    <property type="match status" value="1"/>
</dbReference>
<dbReference type="OrthoDB" id="9810601at2"/>
<keyword evidence="3 5" id="KW-1133">Transmembrane helix</keyword>
<evidence type="ECO:0000256" key="5">
    <source>
        <dbReference type="SAM" id="Phobius"/>
    </source>
</evidence>
<feature type="transmembrane region" description="Helical" evidence="5">
    <location>
        <begin position="39"/>
        <end position="63"/>
    </location>
</feature>
<feature type="transmembrane region" description="Helical" evidence="5">
    <location>
        <begin position="108"/>
        <end position="134"/>
    </location>
</feature>
<evidence type="ECO:0000256" key="2">
    <source>
        <dbReference type="ARBA" id="ARBA00022692"/>
    </source>
</evidence>
<dbReference type="GO" id="GO:0016020">
    <property type="term" value="C:membrane"/>
    <property type="evidence" value="ECO:0007669"/>
    <property type="project" value="UniProtKB-SubCell"/>
</dbReference>
<dbReference type="KEGG" id="simp:C6571_00825"/>
<reference evidence="6 7" key="1">
    <citation type="submission" date="2018-03" db="EMBL/GenBank/DDBJ databases">
        <title>Genome sequencing of Simplicispira sp.</title>
        <authorList>
            <person name="Kim S.-J."/>
            <person name="Heo J."/>
            <person name="Kwon S.-W."/>
        </authorList>
    </citation>
    <scope>NUCLEOTIDE SEQUENCE [LARGE SCALE GENOMIC DNA]</scope>
    <source>
        <strain evidence="6 7">SC1-8</strain>
    </source>
</reference>
<evidence type="ECO:0000256" key="3">
    <source>
        <dbReference type="ARBA" id="ARBA00022989"/>
    </source>
</evidence>
<dbReference type="InterPro" id="IPR003825">
    <property type="entry name" value="Colicin-V_CvpA"/>
</dbReference>
<dbReference type="InterPro" id="IPR052719">
    <property type="entry name" value="CvpA-like"/>
</dbReference>
<dbReference type="RefSeq" id="WP_106447954.1">
    <property type="nucleotide sequence ID" value="NZ_CP027669.1"/>
</dbReference>
<dbReference type="AlphaFoldDB" id="A0A2S0N4B0"/>
<dbReference type="PANTHER" id="PTHR36926:SF1">
    <property type="entry name" value="COLICIN V PRODUCTION PROTEIN"/>
    <property type="match status" value="1"/>
</dbReference>
<gene>
    <name evidence="6" type="ORF">C6571_00825</name>
</gene>
<dbReference type="GO" id="GO:0009403">
    <property type="term" value="P:toxin biosynthetic process"/>
    <property type="evidence" value="ECO:0007669"/>
    <property type="project" value="InterPro"/>
</dbReference>
<evidence type="ECO:0000313" key="7">
    <source>
        <dbReference type="Proteomes" id="UP000239326"/>
    </source>
</evidence>
<feature type="transmembrane region" description="Helical" evidence="5">
    <location>
        <begin position="75"/>
        <end position="96"/>
    </location>
</feature>
<protein>
    <submittedName>
        <fullName evidence="6">Colicin V synthesis protein</fullName>
    </submittedName>
</protein>
<evidence type="ECO:0000256" key="1">
    <source>
        <dbReference type="ARBA" id="ARBA00004141"/>
    </source>
</evidence>
<organism evidence="6 7">
    <name type="scientific">Simplicispira suum</name>
    <dbReference type="NCBI Taxonomy" id="2109915"/>
    <lineage>
        <taxon>Bacteria</taxon>
        <taxon>Pseudomonadati</taxon>
        <taxon>Pseudomonadota</taxon>
        <taxon>Betaproteobacteria</taxon>
        <taxon>Burkholderiales</taxon>
        <taxon>Comamonadaceae</taxon>
        <taxon>Simplicispira</taxon>
    </lineage>
</organism>
<keyword evidence="4 5" id="KW-0472">Membrane</keyword>
<comment type="subcellular location">
    <subcellularLocation>
        <location evidence="1">Membrane</location>
        <topology evidence="1">Multi-pass membrane protein</topology>
    </subcellularLocation>
</comment>
<name>A0A2S0N4B0_9BURK</name>
<keyword evidence="2 5" id="KW-0812">Transmembrane</keyword>
<keyword evidence="7" id="KW-1185">Reference proteome</keyword>
<dbReference type="EMBL" id="CP027669">
    <property type="protein sequence ID" value="AVO42979.1"/>
    <property type="molecule type" value="Genomic_DNA"/>
</dbReference>